<reference evidence="3" key="2">
    <citation type="journal article" date="2024" name="Plant">
        <title>Genomic evolution and insights into agronomic trait innovations of Sesamum species.</title>
        <authorList>
            <person name="Miao H."/>
            <person name="Wang L."/>
            <person name="Qu L."/>
            <person name="Liu H."/>
            <person name="Sun Y."/>
            <person name="Le M."/>
            <person name="Wang Q."/>
            <person name="Wei S."/>
            <person name="Zheng Y."/>
            <person name="Lin W."/>
            <person name="Duan Y."/>
            <person name="Cao H."/>
            <person name="Xiong S."/>
            <person name="Wang X."/>
            <person name="Wei L."/>
            <person name="Li C."/>
            <person name="Ma Q."/>
            <person name="Ju M."/>
            <person name="Zhao R."/>
            <person name="Li G."/>
            <person name="Mu C."/>
            <person name="Tian Q."/>
            <person name="Mei H."/>
            <person name="Zhang T."/>
            <person name="Gao T."/>
            <person name="Zhang H."/>
        </authorList>
    </citation>
    <scope>NUCLEOTIDE SEQUENCE</scope>
    <source>
        <strain evidence="3">KEN8</strain>
    </source>
</reference>
<name>A0AAW2LYK5_9LAMI</name>
<proteinExistence type="predicted"/>
<dbReference type="Pfam" id="PF04434">
    <property type="entry name" value="SWIM"/>
    <property type="match status" value="1"/>
</dbReference>
<evidence type="ECO:0000256" key="1">
    <source>
        <dbReference type="PROSITE-ProRule" id="PRU00325"/>
    </source>
</evidence>
<dbReference type="PROSITE" id="PS50966">
    <property type="entry name" value="ZF_SWIM"/>
    <property type="match status" value="1"/>
</dbReference>
<comment type="caution">
    <text evidence="3">The sequence shown here is derived from an EMBL/GenBank/DDBJ whole genome shotgun (WGS) entry which is preliminary data.</text>
</comment>
<evidence type="ECO:0000313" key="3">
    <source>
        <dbReference type="EMBL" id="KAL0323872.1"/>
    </source>
</evidence>
<feature type="domain" description="SWIM-type" evidence="2">
    <location>
        <begin position="493"/>
        <end position="527"/>
    </location>
</feature>
<keyword evidence="1" id="KW-0863">Zinc-finger</keyword>
<keyword evidence="1" id="KW-0862">Zinc</keyword>
<protein>
    <recommendedName>
        <fullName evidence="2">SWIM-type domain-containing protein</fullName>
    </recommendedName>
</protein>
<dbReference type="InterPro" id="IPR007527">
    <property type="entry name" value="Znf_SWIM"/>
</dbReference>
<accession>A0AAW2LYK5</accession>
<evidence type="ECO:0000259" key="2">
    <source>
        <dbReference type="PROSITE" id="PS50966"/>
    </source>
</evidence>
<dbReference type="AlphaFoldDB" id="A0AAW2LYK5"/>
<dbReference type="EMBL" id="JACGWM010000015">
    <property type="protein sequence ID" value="KAL0323872.1"/>
    <property type="molecule type" value="Genomic_DNA"/>
</dbReference>
<organism evidence="3">
    <name type="scientific">Sesamum calycinum</name>
    <dbReference type="NCBI Taxonomy" id="2727403"/>
    <lineage>
        <taxon>Eukaryota</taxon>
        <taxon>Viridiplantae</taxon>
        <taxon>Streptophyta</taxon>
        <taxon>Embryophyta</taxon>
        <taxon>Tracheophyta</taxon>
        <taxon>Spermatophyta</taxon>
        <taxon>Magnoliopsida</taxon>
        <taxon>eudicotyledons</taxon>
        <taxon>Gunneridae</taxon>
        <taxon>Pentapetalae</taxon>
        <taxon>asterids</taxon>
        <taxon>lamiids</taxon>
        <taxon>Lamiales</taxon>
        <taxon>Pedaliaceae</taxon>
        <taxon>Sesamum</taxon>
    </lineage>
</organism>
<dbReference type="PANTHER" id="PTHR33977:SF4">
    <property type="entry name" value="SWIM-TYPE DOMAIN-CONTAINING PROTEIN"/>
    <property type="match status" value="1"/>
</dbReference>
<reference evidence="3" key="1">
    <citation type="submission" date="2020-06" db="EMBL/GenBank/DDBJ databases">
        <authorList>
            <person name="Li T."/>
            <person name="Hu X."/>
            <person name="Zhang T."/>
            <person name="Song X."/>
            <person name="Zhang H."/>
            <person name="Dai N."/>
            <person name="Sheng W."/>
            <person name="Hou X."/>
            <person name="Wei L."/>
        </authorList>
    </citation>
    <scope>NUCLEOTIDE SEQUENCE</scope>
    <source>
        <strain evidence="3">KEN8</strain>
        <tissue evidence="3">Leaf</tissue>
    </source>
</reference>
<dbReference type="PANTHER" id="PTHR33977">
    <property type="entry name" value="ZINC ION BINDING PROTEIN"/>
    <property type="match status" value="1"/>
</dbReference>
<sequence length="607" mass="69419">MKGHESKVARMEDILSLPVQDPPYAEFSAANINWVKVEGGRQGGDDIALIPFSRVDDFVKGESSNAECPASFRVESRRKRPEGSLNKPRVDGYLEYTLYWCSYGPEDYRDIEPHIGENSSIKPASGKGSRPGRRHMMRGCLCHFTVKRLYTRPLLALIIYNQRNHVDKTGAPCHGILDQEAVGTRAMYAPRISEELRQKVMAMLHVGISLDTIVQHHMEEVQRHGGPQNRDDFLTRNDVRNMERLIRNSSHELHANDHCSVKMKQTDWQLQQMLRYGHSGSLASHTASGSKNLKYTLCSLLAFDSSHNAIPVAWIITSSSLSQNIHKWMPSLVERIRGKDTRWRPNAILVDDPSFDASVIREAFQCRVLLSIWHVRRCWLKGLLKYCNNFDVQREMFKHLGRIVYCTRSGSSTSDAVDEFMQIYIDQSAFIEYFRSKWLPKIETGYFENLRDRFSLTNPWYQAMHIPDIDVLLDEENLHFAKVVSQADNSVAYTIWNPGSEFGFCDCSWSMLGNMCKHIIKVAIFCRCRQIARPLLSAQVYRQTLLNLLQNLPDDPLVLEHAIAHVTRLQQDIKSLEDLSNSGLLQPLSSGTNSIPAENIQPFPRIN</sequence>
<dbReference type="GO" id="GO:0008270">
    <property type="term" value="F:zinc ion binding"/>
    <property type="evidence" value="ECO:0007669"/>
    <property type="project" value="UniProtKB-KW"/>
</dbReference>
<keyword evidence="1" id="KW-0479">Metal-binding</keyword>
<gene>
    <name evidence="3" type="ORF">Scaly_2354300</name>
</gene>